<reference evidence="3 4" key="1">
    <citation type="submission" date="2019-03" db="EMBL/GenBank/DDBJ databases">
        <title>Novel species of Flavobacterium.</title>
        <authorList>
            <person name="Liu Q."/>
            <person name="Xin Y.-H."/>
        </authorList>
    </citation>
    <scope>NUCLEOTIDE SEQUENCE [LARGE SCALE GENOMIC DNA]</scope>
    <source>
        <strain evidence="3 4">LB3P52</strain>
    </source>
</reference>
<dbReference type="RefSeq" id="WP_131917427.1">
    <property type="nucleotide sequence ID" value="NZ_SMLG01000017.1"/>
</dbReference>
<dbReference type="AlphaFoldDB" id="A0A4V2Z8U2"/>
<dbReference type="GO" id="GO:0003824">
    <property type="term" value="F:catalytic activity"/>
    <property type="evidence" value="ECO:0007669"/>
    <property type="project" value="InterPro"/>
</dbReference>
<evidence type="ECO:0000313" key="4">
    <source>
        <dbReference type="Proteomes" id="UP000294814"/>
    </source>
</evidence>
<sequence length="260" mass="30102">MKWSLNYIAITNSPEEARILDECGIQQVMVDTEILGKVDRQKGKQTIISDHKIEDVTKLKELQLNLEIICRINPFNENIFNEINQAVLAGADFIMIPMIKNIEEYKLIVDHIDRRTKIIPLIETTYSLFNLKEIIEYSNIKQIHFGLNDLFIDIGYKNLFEILFSEFFSCFINFAVNNVEIVGIGGIGNPKVPLKVDSLLLLSEFLNLKSSSIILSRSFFKNGYDKQSIIEGLRMFEDVFKDSKKYRNLVLLKEQVQRLN</sequence>
<name>A0A4V2Z8U2_9FLAO</name>
<dbReference type="InterPro" id="IPR015813">
    <property type="entry name" value="Pyrv/PenolPyrv_kinase-like_dom"/>
</dbReference>
<evidence type="ECO:0000256" key="1">
    <source>
        <dbReference type="ARBA" id="ARBA00022723"/>
    </source>
</evidence>
<evidence type="ECO:0000259" key="2">
    <source>
        <dbReference type="Pfam" id="PF03328"/>
    </source>
</evidence>
<dbReference type="SUPFAM" id="SSF51621">
    <property type="entry name" value="Phosphoenolpyruvate/pyruvate domain"/>
    <property type="match status" value="1"/>
</dbReference>
<accession>A0A4V2Z8U2</accession>
<evidence type="ECO:0000313" key="3">
    <source>
        <dbReference type="EMBL" id="TDE41740.1"/>
    </source>
</evidence>
<keyword evidence="1" id="KW-0479">Metal-binding</keyword>
<dbReference type="OrthoDB" id="278846at2"/>
<dbReference type="GO" id="GO:0046872">
    <property type="term" value="F:metal ion binding"/>
    <property type="evidence" value="ECO:0007669"/>
    <property type="project" value="UniProtKB-KW"/>
</dbReference>
<dbReference type="InterPro" id="IPR005000">
    <property type="entry name" value="Aldolase/citrate-lyase_domain"/>
</dbReference>
<keyword evidence="4" id="KW-1185">Reference proteome</keyword>
<comment type="caution">
    <text evidence="3">The sequence shown here is derived from an EMBL/GenBank/DDBJ whole genome shotgun (WGS) entry which is preliminary data.</text>
</comment>
<dbReference type="EMBL" id="SMLG01000017">
    <property type="protein sequence ID" value="TDE41740.1"/>
    <property type="molecule type" value="Genomic_DNA"/>
</dbReference>
<dbReference type="Proteomes" id="UP000294814">
    <property type="component" value="Unassembled WGS sequence"/>
</dbReference>
<protein>
    <submittedName>
        <fullName evidence="3">Aldolase</fullName>
    </submittedName>
</protein>
<dbReference type="InterPro" id="IPR040442">
    <property type="entry name" value="Pyrv_kinase-like_dom_sf"/>
</dbReference>
<gene>
    <name evidence="3" type="ORF">E0I26_15890</name>
</gene>
<dbReference type="Pfam" id="PF03328">
    <property type="entry name" value="HpcH_HpaI"/>
    <property type="match status" value="1"/>
</dbReference>
<feature type="domain" description="HpcH/HpaI aldolase/citrate lyase" evidence="2">
    <location>
        <begin position="65"/>
        <end position="158"/>
    </location>
</feature>
<organism evidence="3 4">
    <name type="scientific">Flavobacterium rhamnosiphilum</name>
    <dbReference type="NCBI Taxonomy" id="2541724"/>
    <lineage>
        <taxon>Bacteria</taxon>
        <taxon>Pseudomonadati</taxon>
        <taxon>Bacteroidota</taxon>
        <taxon>Flavobacteriia</taxon>
        <taxon>Flavobacteriales</taxon>
        <taxon>Flavobacteriaceae</taxon>
        <taxon>Flavobacterium</taxon>
    </lineage>
</organism>
<dbReference type="Gene3D" id="3.20.20.60">
    <property type="entry name" value="Phosphoenolpyruvate-binding domains"/>
    <property type="match status" value="1"/>
</dbReference>
<proteinExistence type="predicted"/>